<evidence type="ECO:0000313" key="3">
    <source>
        <dbReference type="Proteomes" id="UP001163882"/>
    </source>
</evidence>
<dbReference type="EMBL" id="CP107716">
    <property type="protein sequence ID" value="UYQ71033.1"/>
    <property type="molecule type" value="Genomic_DNA"/>
</dbReference>
<accession>A0ABY6IKD6</accession>
<name>A0ABY6IKD6_9HYPH</name>
<dbReference type="Pfam" id="PF06568">
    <property type="entry name" value="YjiS-like"/>
    <property type="match status" value="1"/>
</dbReference>
<proteinExistence type="predicted"/>
<feature type="domain" description="YjiS-like" evidence="1">
    <location>
        <begin position="40"/>
        <end position="72"/>
    </location>
</feature>
<evidence type="ECO:0000313" key="2">
    <source>
        <dbReference type="EMBL" id="UYQ71033.1"/>
    </source>
</evidence>
<organism evidence="2 3">
    <name type="scientific">Pelagibacterium flavum</name>
    <dbReference type="NCBI Taxonomy" id="2984530"/>
    <lineage>
        <taxon>Bacteria</taxon>
        <taxon>Pseudomonadati</taxon>
        <taxon>Pseudomonadota</taxon>
        <taxon>Alphaproteobacteria</taxon>
        <taxon>Hyphomicrobiales</taxon>
        <taxon>Devosiaceae</taxon>
        <taxon>Pelagibacterium</taxon>
    </lineage>
</organism>
<dbReference type="Proteomes" id="UP001163882">
    <property type="component" value="Chromosome"/>
</dbReference>
<dbReference type="InterPro" id="IPR009506">
    <property type="entry name" value="YjiS-like"/>
</dbReference>
<evidence type="ECO:0000259" key="1">
    <source>
        <dbReference type="Pfam" id="PF06568"/>
    </source>
</evidence>
<reference evidence="2" key="1">
    <citation type="submission" date="2022-10" db="EMBL/GenBank/DDBJ databases">
        <title>YIM 151497 complete genome.</title>
        <authorList>
            <person name="Chen X."/>
        </authorList>
    </citation>
    <scope>NUCLEOTIDE SEQUENCE</scope>
    <source>
        <strain evidence="2">YIM 151497</strain>
    </source>
</reference>
<keyword evidence="3" id="KW-1185">Reference proteome</keyword>
<dbReference type="RefSeq" id="WP_264224697.1">
    <property type="nucleotide sequence ID" value="NZ_CP107716.1"/>
</dbReference>
<protein>
    <submittedName>
        <fullName evidence="2">DUF1127 domain-containing protein</fullName>
    </submittedName>
</protein>
<gene>
    <name evidence="2" type="ORF">OF122_13300</name>
</gene>
<sequence length="97" mass="11671">MTQLERNDLFERDEFVERLRYRATIWRYLGAVISGWWADRQAYAMRRRAMVRLSEMEDWQLRDIGIERSEVEKMLHRYGVARPQGQAAQSIKVGHTQ</sequence>